<dbReference type="KEGG" id="msei:MSEDJ_49890"/>
<dbReference type="Proteomes" id="UP000467193">
    <property type="component" value="Chromosome"/>
</dbReference>
<evidence type="ECO:0000313" key="2">
    <source>
        <dbReference type="Proteomes" id="UP000467193"/>
    </source>
</evidence>
<keyword evidence="2" id="KW-1185">Reference proteome</keyword>
<dbReference type="RefSeq" id="WP_163800456.1">
    <property type="nucleotide sequence ID" value="NZ_AP022588.1"/>
</dbReference>
<sequence>MYDTRPFIDPQPRVPGFHDVGCHVEWLPRARGARRRSAVGDYLDADSADGRITLGCGIEQAATDLDVAFPAHVLRMCDAVDEQLAQHPWAELTCREGVLRIVLRSR</sequence>
<organism evidence="1 2">
    <name type="scientific">Mycolicibacterium sediminis</name>
    <dbReference type="NCBI Taxonomy" id="1286180"/>
    <lineage>
        <taxon>Bacteria</taxon>
        <taxon>Bacillati</taxon>
        <taxon>Actinomycetota</taxon>
        <taxon>Actinomycetes</taxon>
        <taxon>Mycobacteriales</taxon>
        <taxon>Mycobacteriaceae</taxon>
        <taxon>Mycolicibacterium</taxon>
    </lineage>
</organism>
<name>A0A7I7QWY8_9MYCO</name>
<dbReference type="AlphaFoldDB" id="A0A7I7QWY8"/>
<accession>A0A7I7QWY8</accession>
<proteinExistence type="predicted"/>
<dbReference type="EMBL" id="AP022588">
    <property type="protein sequence ID" value="BBY30893.1"/>
    <property type="molecule type" value="Genomic_DNA"/>
</dbReference>
<gene>
    <name evidence="1" type="ORF">MSEDJ_49890</name>
</gene>
<reference evidence="1 2" key="1">
    <citation type="journal article" date="2019" name="Emerg. Microbes Infect.">
        <title>Comprehensive subspecies identification of 175 nontuberculous mycobacteria species based on 7547 genomic profiles.</title>
        <authorList>
            <person name="Matsumoto Y."/>
            <person name="Kinjo T."/>
            <person name="Motooka D."/>
            <person name="Nabeya D."/>
            <person name="Jung N."/>
            <person name="Uechi K."/>
            <person name="Horii T."/>
            <person name="Iida T."/>
            <person name="Fujita J."/>
            <person name="Nakamura S."/>
        </authorList>
    </citation>
    <scope>NUCLEOTIDE SEQUENCE [LARGE SCALE GENOMIC DNA]</scope>
    <source>
        <strain evidence="1 2">JCM 17899</strain>
    </source>
</reference>
<protein>
    <submittedName>
        <fullName evidence="1">Uncharacterized protein</fullName>
    </submittedName>
</protein>
<evidence type="ECO:0000313" key="1">
    <source>
        <dbReference type="EMBL" id="BBY30893.1"/>
    </source>
</evidence>